<keyword evidence="1" id="KW-1133">Transmembrane helix</keyword>
<dbReference type="InParanoid" id="A7RFR8"/>
<accession>A7RFR8</accession>
<feature type="transmembrane region" description="Helical" evidence="1">
    <location>
        <begin position="51"/>
        <end position="72"/>
    </location>
</feature>
<dbReference type="HOGENOM" id="CLU_1207428_0_0_1"/>
<sequence length="230" mass="24825">MFFQSAARFSRVLAGQNAFLGKQTLRPSMLLNRRGIFYTQRKRPSTPEENMAMAIGLVAAGTMISVCLKLGVFHMNYGFHSEAWPMKFNYHNYDSLRGKGRPTIRRFSSIHQKGGYDNQENLFLALGVGLLGGTLVWGIYSGVLSVGIKKSTATDENKAGKAAKDSPAVAEITDKAVTEEEPAAEGAVADEPVIPPLPAIPESVPYILVGGGTASFAAYRAIRKADPTAK</sequence>
<dbReference type="Proteomes" id="UP000001593">
    <property type="component" value="Unassembled WGS sequence"/>
</dbReference>
<keyword evidence="1" id="KW-0472">Membrane</keyword>
<organism evidence="2 3">
    <name type="scientific">Nematostella vectensis</name>
    <name type="common">Starlet sea anemone</name>
    <dbReference type="NCBI Taxonomy" id="45351"/>
    <lineage>
        <taxon>Eukaryota</taxon>
        <taxon>Metazoa</taxon>
        <taxon>Cnidaria</taxon>
        <taxon>Anthozoa</taxon>
        <taxon>Hexacorallia</taxon>
        <taxon>Actiniaria</taxon>
        <taxon>Edwardsiidae</taxon>
        <taxon>Nematostella</taxon>
    </lineage>
</organism>
<keyword evidence="3" id="KW-1185">Reference proteome</keyword>
<feature type="transmembrane region" description="Helical" evidence="1">
    <location>
        <begin position="122"/>
        <end position="140"/>
    </location>
</feature>
<protein>
    <submittedName>
        <fullName evidence="2">Uncharacterized protein</fullName>
    </submittedName>
</protein>
<dbReference type="STRING" id="45351.A7RFR8"/>
<gene>
    <name evidence="2" type="ORF">NEMVEDRAFT_v1g237917</name>
</gene>
<dbReference type="EMBL" id="DS469508">
    <property type="protein sequence ID" value="EDO49649.1"/>
    <property type="molecule type" value="Genomic_DNA"/>
</dbReference>
<dbReference type="AlphaFoldDB" id="A7RFR8"/>
<keyword evidence="1" id="KW-0812">Transmembrane</keyword>
<evidence type="ECO:0000256" key="1">
    <source>
        <dbReference type="SAM" id="Phobius"/>
    </source>
</evidence>
<evidence type="ECO:0000313" key="2">
    <source>
        <dbReference type="EMBL" id="EDO49649.1"/>
    </source>
</evidence>
<name>A7RFR8_NEMVE</name>
<feature type="non-terminal residue" evidence="2">
    <location>
        <position position="230"/>
    </location>
</feature>
<proteinExistence type="predicted"/>
<evidence type="ECO:0000313" key="3">
    <source>
        <dbReference type="Proteomes" id="UP000001593"/>
    </source>
</evidence>
<reference evidence="2 3" key="1">
    <citation type="journal article" date="2007" name="Science">
        <title>Sea anemone genome reveals ancestral eumetazoan gene repertoire and genomic organization.</title>
        <authorList>
            <person name="Putnam N.H."/>
            <person name="Srivastava M."/>
            <person name="Hellsten U."/>
            <person name="Dirks B."/>
            <person name="Chapman J."/>
            <person name="Salamov A."/>
            <person name="Terry A."/>
            <person name="Shapiro H."/>
            <person name="Lindquist E."/>
            <person name="Kapitonov V.V."/>
            <person name="Jurka J."/>
            <person name="Genikhovich G."/>
            <person name="Grigoriev I.V."/>
            <person name="Lucas S.M."/>
            <person name="Steele R.E."/>
            <person name="Finnerty J.R."/>
            <person name="Technau U."/>
            <person name="Martindale M.Q."/>
            <person name="Rokhsar D.S."/>
        </authorList>
    </citation>
    <scope>NUCLEOTIDE SEQUENCE [LARGE SCALE GENOMIC DNA]</scope>
    <source>
        <strain evidence="3">CH2 X CH6</strain>
    </source>
</reference>